<organism evidence="1 2">
    <name type="scientific">Microthyrium microscopicum</name>
    <dbReference type="NCBI Taxonomy" id="703497"/>
    <lineage>
        <taxon>Eukaryota</taxon>
        <taxon>Fungi</taxon>
        <taxon>Dikarya</taxon>
        <taxon>Ascomycota</taxon>
        <taxon>Pezizomycotina</taxon>
        <taxon>Dothideomycetes</taxon>
        <taxon>Dothideomycetes incertae sedis</taxon>
        <taxon>Microthyriales</taxon>
        <taxon>Microthyriaceae</taxon>
        <taxon>Microthyrium</taxon>
    </lineage>
</organism>
<dbReference type="PANTHER" id="PTHR36922:SF1">
    <property type="entry name" value="DUF1993 DOMAIN-CONTAINING PROTEIN"/>
    <property type="match status" value="1"/>
</dbReference>
<name>A0A6A6U3I6_9PEZI</name>
<accession>A0A6A6U3I6</accession>
<dbReference type="Pfam" id="PF09351">
    <property type="entry name" value="DUF1993"/>
    <property type="match status" value="1"/>
</dbReference>
<evidence type="ECO:0000313" key="1">
    <source>
        <dbReference type="EMBL" id="KAF2666161.1"/>
    </source>
</evidence>
<dbReference type="PANTHER" id="PTHR36922">
    <property type="entry name" value="BLL2446 PROTEIN"/>
    <property type="match status" value="1"/>
</dbReference>
<reference evidence="1" key="1">
    <citation type="journal article" date="2020" name="Stud. Mycol.">
        <title>101 Dothideomycetes genomes: a test case for predicting lifestyles and emergence of pathogens.</title>
        <authorList>
            <person name="Haridas S."/>
            <person name="Albert R."/>
            <person name="Binder M."/>
            <person name="Bloem J."/>
            <person name="Labutti K."/>
            <person name="Salamov A."/>
            <person name="Andreopoulos B."/>
            <person name="Baker S."/>
            <person name="Barry K."/>
            <person name="Bills G."/>
            <person name="Bluhm B."/>
            <person name="Cannon C."/>
            <person name="Castanera R."/>
            <person name="Culley D."/>
            <person name="Daum C."/>
            <person name="Ezra D."/>
            <person name="Gonzalez J."/>
            <person name="Henrissat B."/>
            <person name="Kuo A."/>
            <person name="Liang C."/>
            <person name="Lipzen A."/>
            <person name="Lutzoni F."/>
            <person name="Magnuson J."/>
            <person name="Mondo S."/>
            <person name="Nolan M."/>
            <person name="Ohm R."/>
            <person name="Pangilinan J."/>
            <person name="Park H.-J."/>
            <person name="Ramirez L."/>
            <person name="Alfaro M."/>
            <person name="Sun H."/>
            <person name="Tritt A."/>
            <person name="Yoshinaga Y."/>
            <person name="Zwiers L.-H."/>
            <person name="Turgeon B."/>
            <person name="Goodwin S."/>
            <person name="Spatafora J."/>
            <person name="Crous P."/>
            <person name="Grigoriev I."/>
        </authorList>
    </citation>
    <scope>NUCLEOTIDE SEQUENCE</scope>
    <source>
        <strain evidence="1">CBS 115976</strain>
    </source>
</reference>
<protein>
    <submittedName>
        <fullName evidence="1">Uncharacterized protein</fullName>
    </submittedName>
</protein>
<dbReference type="Proteomes" id="UP000799302">
    <property type="component" value="Unassembled WGS sequence"/>
</dbReference>
<dbReference type="Gene3D" id="1.20.120.450">
    <property type="entry name" value="dinb family like domain"/>
    <property type="match status" value="1"/>
</dbReference>
<dbReference type="OrthoDB" id="3724345at2759"/>
<keyword evidence="2" id="KW-1185">Reference proteome</keyword>
<gene>
    <name evidence="1" type="ORF">BT63DRAFT_458523</name>
</gene>
<sequence>MSVNIYDAYIPIYVRAINNTIHLLTKGEAFTKEKGISEADVMAWRLAPDMLPFTFQVQTICNNAKNLLGKITGIEQAKVEDNEKTFAELHARLNSTLELLNGAKREQFEGKDKAEITAGRNGEIKLSGLQFVQGMGIPNLYFHVTTIYALFRSHGAPLGKLDFLRGKDA</sequence>
<dbReference type="AlphaFoldDB" id="A0A6A6U3I6"/>
<dbReference type="InterPro" id="IPR018531">
    <property type="entry name" value="DUF1993"/>
</dbReference>
<evidence type="ECO:0000313" key="2">
    <source>
        <dbReference type="Proteomes" id="UP000799302"/>
    </source>
</evidence>
<dbReference type="EMBL" id="MU004239">
    <property type="protein sequence ID" value="KAF2666161.1"/>
    <property type="molecule type" value="Genomic_DNA"/>
</dbReference>
<dbReference type="SUPFAM" id="SSF109854">
    <property type="entry name" value="DinB/YfiT-like putative metalloenzymes"/>
    <property type="match status" value="1"/>
</dbReference>
<proteinExistence type="predicted"/>
<dbReference type="InterPro" id="IPR034660">
    <property type="entry name" value="DinB/YfiT-like"/>
</dbReference>